<evidence type="ECO:0000256" key="2">
    <source>
        <dbReference type="ARBA" id="ARBA00022801"/>
    </source>
</evidence>
<accession>U6C7K5</accession>
<proteinExistence type="evidence at transcript level"/>
<name>U6C7K5_DELGR</name>
<dbReference type="PROSITE" id="PS00653">
    <property type="entry name" value="GLYCOSYL_HYDROL_F1_2"/>
    <property type="match status" value="1"/>
</dbReference>
<evidence type="ECO:0000256" key="3">
    <source>
        <dbReference type="PROSITE-ProRule" id="PRU10055"/>
    </source>
</evidence>
<dbReference type="SUPFAM" id="SSF51445">
    <property type="entry name" value="(Trans)glycosidases"/>
    <property type="match status" value="1"/>
</dbReference>
<evidence type="ECO:0008006" key="8">
    <source>
        <dbReference type="Google" id="ProtNLM"/>
    </source>
</evidence>
<dbReference type="GO" id="GO:0008422">
    <property type="term" value="F:beta-glucosidase activity"/>
    <property type="evidence" value="ECO:0007669"/>
    <property type="project" value="TreeGrafter"/>
</dbReference>
<dbReference type="GO" id="GO:0005975">
    <property type="term" value="P:carbohydrate metabolic process"/>
    <property type="evidence" value="ECO:0007669"/>
    <property type="project" value="InterPro"/>
</dbReference>
<dbReference type="Pfam" id="PF00232">
    <property type="entry name" value="Glyco_hydro_1"/>
    <property type="match status" value="1"/>
</dbReference>
<evidence type="ECO:0000256" key="4">
    <source>
        <dbReference type="RuleBase" id="RU003690"/>
    </source>
</evidence>
<evidence type="ECO:0000256" key="6">
    <source>
        <dbReference type="SAM" id="SignalP"/>
    </source>
</evidence>
<evidence type="ECO:0000313" key="7">
    <source>
        <dbReference type="EMBL" id="BAO04172.1"/>
    </source>
</evidence>
<sequence length="525" mass="60018">MESLFFFSIVLLLCCCSSSSSDEDISRNQFPDSFFFGASTSSYQIEGAVHEDGRGLNNWDVFTHIKGNIIDGDDADQTDDHYHRTEEDIELMQSLGINAYRFSISWTRILPKGRFGDVNPEGILFYNKLIDNLVQKGIEPFVTISHHDVPLELEERYGSWLSPLIQDDFAYYADICFRTFGDRVKYWITINEPNLFATNAYMYGTYPPGRCSAEFGNCPSGDSNTEPLIAVHNMILSHAKAANIYKKNYQAKQRGFISIVPNASMYVPLTDSKEDREAANRALAFCAPWILDPLILGKYPSEMRKYLGDQLPKFSPEEKAMLKDSLDFISINHYVTLYAKDCIHSSCDTGGHAVQGFVYTTGEKNGIPIGERTAFYRFFIIPDGIRMAIEYIKARYNNRPLYVLENGICQENEPLELNGELLQDRQRVNYHKAYLAAVNRAIRDGADVRSYFVWSLLDNFEWASGYTYRYGLYYVDYKTLKRTPKLSAKWYSNFLNNESGVYQDAIAMITPEKNDDLSSALKMEV</sequence>
<dbReference type="InterPro" id="IPR001360">
    <property type="entry name" value="Glyco_hydro_1"/>
</dbReference>
<keyword evidence="5" id="KW-0326">Glycosidase</keyword>
<organism evidence="7">
    <name type="scientific">Delphinium grandiflorum</name>
    <name type="common">Siberian larkspur</name>
    <name type="synonym">Delphinium sinense</name>
    <dbReference type="NCBI Taxonomy" id="85439"/>
    <lineage>
        <taxon>Eukaryota</taxon>
        <taxon>Viridiplantae</taxon>
        <taxon>Streptophyta</taxon>
        <taxon>Embryophyta</taxon>
        <taxon>Tracheophyta</taxon>
        <taxon>Spermatophyta</taxon>
        <taxon>Magnoliopsida</taxon>
        <taxon>Ranunculales</taxon>
        <taxon>Ranunculaceae</taxon>
        <taxon>Ranunculoideae</taxon>
        <taxon>Delphinieae</taxon>
        <taxon>Delphinium</taxon>
    </lineage>
</organism>
<keyword evidence="6" id="KW-0732">Signal</keyword>
<keyword evidence="2 5" id="KW-0378">Hydrolase</keyword>
<dbReference type="PROSITE" id="PS00572">
    <property type="entry name" value="GLYCOSYL_HYDROL_F1_1"/>
    <property type="match status" value="1"/>
</dbReference>
<dbReference type="PRINTS" id="PR00131">
    <property type="entry name" value="GLHYDRLASE1"/>
</dbReference>
<dbReference type="FunFam" id="3.20.20.80:FF:000020">
    <property type="entry name" value="Beta-glucosidase 12"/>
    <property type="match status" value="1"/>
</dbReference>
<dbReference type="PANTHER" id="PTHR10353">
    <property type="entry name" value="GLYCOSYL HYDROLASE"/>
    <property type="match status" value="1"/>
</dbReference>
<feature type="chain" id="PRO_5004668911" description="Beta-glucosidase" evidence="6">
    <location>
        <begin position="22"/>
        <end position="525"/>
    </location>
</feature>
<dbReference type="EMBL" id="AB811438">
    <property type="protein sequence ID" value="BAO04172.1"/>
    <property type="molecule type" value="mRNA"/>
</dbReference>
<feature type="signal peptide" evidence="6">
    <location>
        <begin position="1"/>
        <end position="21"/>
    </location>
</feature>
<dbReference type="InterPro" id="IPR017853">
    <property type="entry name" value="GH"/>
</dbReference>
<evidence type="ECO:0000256" key="1">
    <source>
        <dbReference type="ARBA" id="ARBA00010838"/>
    </source>
</evidence>
<dbReference type="InterPro" id="IPR018120">
    <property type="entry name" value="Glyco_hydro_1_AS"/>
</dbReference>
<evidence type="ECO:0000256" key="5">
    <source>
        <dbReference type="RuleBase" id="RU004468"/>
    </source>
</evidence>
<dbReference type="InterPro" id="IPR033132">
    <property type="entry name" value="GH_1_N_CS"/>
</dbReference>
<dbReference type="Gene3D" id="3.20.20.80">
    <property type="entry name" value="Glycosidases"/>
    <property type="match status" value="1"/>
</dbReference>
<dbReference type="PANTHER" id="PTHR10353:SF175">
    <property type="entry name" value="BETA-GLUCOSIDASE 18-LIKE ISOFORM X1"/>
    <property type="match status" value="1"/>
</dbReference>
<dbReference type="AlphaFoldDB" id="U6C7K5"/>
<gene>
    <name evidence="7" type="primary">DgBGLU1</name>
</gene>
<feature type="active site" description="Nucleophile" evidence="3">
    <location>
        <position position="405"/>
    </location>
</feature>
<reference evidence="7" key="1">
    <citation type="journal article" date="2013" name="Plant Cell">
        <title>p-Hydroxybenzoyl-glucose Is a Zwitter donor for the biosynthesis of 7-polyacylated anthocyanin in Delphinium.</title>
        <authorList>
            <person name="Nishizaki Y."/>
            <person name="Yasunaga M."/>
            <person name="Okamoto E."/>
            <person name="Okamoto M."/>
            <person name="Hirose Y."/>
            <person name="Yamaguchi M."/>
            <person name="Ozeki Y."/>
            <person name="Sasaki N."/>
        </authorList>
    </citation>
    <scope>NUCLEOTIDE SEQUENCE</scope>
</reference>
<comment type="similarity">
    <text evidence="1 4">Belongs to the glycosyl hydrolase 1 family.</text>
</comment>
<protein>
    <recommendedName>
        <fullName evidence="8">Beta-glucosidase</fullName>
    </recommendedName>
</protein>